<evidence type="ECO:0000256" key="3">
    <source>
        <dbReference type="ARBA" id="ARBA00001941"/>
    </source>
</evidence>
<comment type="cofactor">
    <cofactor evidence="2">
        <name>Mn(2+)</name>
        <dbReference type="ChEBI" id="CHEBI:29035"/>
    </cofactor>
</comment>
<comment type="function">
    <text evidence="10">Catalyzes the reversible epimerization of D-ribulose 5-phosphate to D-xylulose 5-phosphate.</text>
</comment>
<keyword evidence="13" id="KW-0170">Cobalt</keyword>
<dbReference type="CDD" id="cd00429">
    <property type="entry name" value="RPE"/>
    <property type="match status" value="1"/>
</dbReference>
<dbReference type="OrthoDB" id="1645589at2"/>
<dbReference type="SUPFAM" id="SSF51366">
    <property type="entry name" value="Ribulose-phoshate binding barrel"/>
    <property type="match status" value="1"/>
</dbReference>
<feature type="binding site" evidence="10 14">
    <location>
        <position position="7"/>
    </location>
    <ligand>
        <name>substrate</name>
    </ligand>
</feature>
<evidence type="ECO:0000256" key="1">
    <source>
        <dbReference type="ARBA" id="ARBA00001782"/>
    </source>
</evidence>
<dbReference type="PROSITE" id="PS01085">
    <property type="entry name" value="RIBUL_P_3_EPIMER_1"/>
    <property type="match status" value="1"/>
</dbReference>
<dbReference type="InterPro" id="IPR026019">
    <property type="entry name" value="Ribul_P_3_epim"/>
</dbReference>
<dbReference type="AlphaFoldDB" id="A0A1M4ZRP1"/>
<evidence type="ECO:0000256" key="8">
    <source>
        <dbReference type="ARBA" id="ARBA00022723"/>
    </source>
</evidence>
<dbReference type="GO" id="GO:0019323">
    <property type="term" value="P:pentose catabolic process"/>
    <property type="evidence" value="ECO:0007669"/>
    <property type="project" value="UniProtKB-UniRule"/>
</dbReference>
<comment type="cofactor">
    <cofactor evidence="4">
        <name>Zn(2+)</name>
        <dbReference type="ChEBI" id="CHEBI:29105"/>
    </cofactor>
</comment>
<protein>
    <recommendedName>
        <fullName evidence="7 10">Ribulose-phosphate 3-epimerase</fullName>
        <ecNumber evidence="7 10">5.1.3.1</ecNumber>
    </recommendedName>
</protein>
<dbReference type="Proteomes" id="UP000184088">
    <property type="component" value="Unassembled WGS sequence"/>
</dbReference>
<comment type="catalytic activity">
    <reaction evidence="1 10 11">
        <text>D-ribulose 5-phosphate = D-xylulose 5-phosphate</text>
        <dbReference type="Rhea" id="RHEA:13677"/>
        <dbReference type="ChEBI" id="CHEBI:57737"/>
        <dbReference type="ChEBI" id="CHEBI:58121"/>
        <dbReference type="EC" id="5.1.3.1"/>
    </reaction>
</comment>
<dbReference type="InterPro" id="IPR000056">
    <property type="entry name" value="Ribul_P_3_epim-like"/>
</dbReference>
<comment type="cofactor">
    <cofactor evidence="3">
        <name>Co(2+)</name>
        <dbReference type="ChEBI" id="CHEBI:48828"/>
    </cofactor>
</comment>
<dbReference type="FunFam" id="3.20.20.70:FF:000004">
    <property type="entry name" value="Ribulose-phosphate 3-epimerase"/>
    <property type="match status" value="1"/>
</dbReference>
<feature type="binding site" evidence="14">
    <location>
        <position position="176"/>
    </location>
    <ligand>
        <name>substrate</name>
    </ligand>
</feature>
<name>A0A1M4ZRP1_9THEO</name>
<dbReference type="GO" id="GO:0046872">
    <property type="term" value="F:metal ion binding"/>
    <property type="evidence" value="ECO:0007669"/>
    <property type="project" value="UniProtKB-UniRule"/>
</dbReference>
<comment type="cofactor">
    <cofactor evidence="10 13">
        <name>a divalent metal cation</name>
        <dbReference type="ChEBI" id="CHEBI:60240"/>
    </cofactor>
    <text evidence="10 13">Binds 1 divalent metal cation per subunit.</text>
</comment>
<evidence type="ECO:0000313" key="16">
    <source>
        <dbReference type="Proteomes" id="UP000184088"/>
    </source>
</evidence>
<evidence type="ECO:0000256" key="13">
    <source>
        <dbReference type="PIRSR" id="PIRSR001461-2"/>
    </source>
</evidence>
<evidence type="ECO:0000256" key="10">
    <source>
        <dbReference type="HAMAP-Rule" id="MF_02227"/>
    </source>
</evidence>
<dbReference type="GO" id="GO:0006098">
    <property type="term" value="P:pentose-phosphate shunt"/>
    <property type="evidence" value="ECO:0007669"/>
    <property type="project" value="UniProtKB-UniRule"/>
</dbReference>
<dbReference type="EC" id="5.1.3.1" evidence="7 10"/>
<proteinExistence type="inferred from homology"/>
<sequence length="218" mass="23651">MVLLSSSILAADFANLLDDILNAERAGVDMLHIDIMDGHFVPNLSFGIPVIESIVGKSALPFDVHLMVDNPDEYINDLVRLGVKNITVHAESCIHLDRMINRIKESGVRASIALNPSTPLTVLDYVVELCDMVLVMTVNPGFGGQKLIPYTLDKVADLRALRENKGLNFLIQVDGGIDTQNVQKVIEAGADVIVAGTCIFKSDDMARTVELLKGRGAV</sequence>
<keyword evidence="9 10" id="KW-0413">Isomerase</keyword>
<feature type="binding site" evidence="10">
    <location>
        <begin position="174"/>
        <end position="176"/>
    </location>
    <ligand>
        <name>substrate</name>
    </ligand>
</feature>
<keyword evidence="8 10" id="KW-0479">Metal-binding</keyword>
<evidence type="ECO:0000256" key="9">
    <source>
        <dbReference type="ARBA" id="ARBA00023235"/>
    </source>
</evidence>
<accession>A0A1M4ZRP1</accession>
<feature type="binding site" evidence="10 14">
    <location>
        <begin position="141"/>
        <end position="144"/>
    </location>
    <ligand>
        <name>substrate</name>
    </ligand>
</feature>
<dbReference type="PANTHER" id="PTHR11749">
    <property type="entry name" value="RIBULOSE-5-PHOSPHATE-3-EPIMERASE"/>
    <property type="match status" value="1"/>
</dbReference>
<evidence type="ECO:0000256" key="2">
    <source>
        <dbReference type="ARBA" id="ARBA00001936"/>
    </source>
</evidence>
<feature type="binding site" evidence="10 13">
    <location>
        <position position="34"/>
    </location>
    <ligand>
        <name>a divalent metal cation</name>
        <dbReference type="ChEBI" id="CHEBI:60240"/>
    </ligand>
</feature>
<feature type="active site" description="Proton acceptor" evidence="10 12">
    <location>
        <position position="34"/>
    </location>
</feature>
<dbReference type="GO" id="GO:0005737">
    <property type="term" value="C:cytoplasm"/>
    <property type="evidence" value="ECO:0007669"/>
    <property type="project" value="UniProtKB-ARBA"/>
</dbReference>
<reference evidence="15 16" key="1">
    <citation type="submission" date="2016-11" db="EMBL/GenBank/DDBJ databases">
        <authorList>
            <person name="Jaros S."/>
            <person name="Januszkiewicz K."/>
            <person name="Wedrychowicz H."/>
        </authorList>
    </citation>
    <scope>NUCLEOTIDE SEQUENCE [LARGE SCALE GENOMIC DNA]</scope>
    <source>
        <strain evidence="15 16">DSM 17918</strain>
    </source>
</reference>
<dbReference type="NCBIfam" id="NF004076">
    <property type="entry name" value="PRK05581.1-4"/>
    <property type="match status" value="1"/>
</dbReference>
<dbReference type="HAMAP" id="MF_02227">
    <property type="entry name" value="RPE"/>
    <property type="match status" value="1"/>
</dbReference>
<feature type="binding site" evidence="14">
    <location>
        <begin position="196"/>
        <end position="197"/>
    </location>
    <ligand>
        <name>substrate</name>
    </ligand>
</feature>
<evidence type="ECO:0000313" key="15">
    <source>
        <dbReference type="EMBL" id="SHF20585.1"/>
    </source>
</evidence>
<gene>
    <name evidence="10" type="primary">rpe</name>
    <name evidence="15" type="ORF">SAMN02746089_01484</name>
</gene>
<dbReference type="NCBIfam" id="TIGR01163">
    <property type="entry name" value="rpe"/>
    <property type="match status" value="1"/>
</dbReference>
<feature type="binding site" evidence="10 13">
    <location>
        <position position="32"/>
    </location>
    <ligand>
        <name>a divalent metal cation</name>
        <dbReference type="ChEBI" id="CHEBI:60240"/>
    </ligand>
</feature>
<dbReference type="Pfam" id="PF00834">
    <property type="entry name" value="Ribul_P_3_epim"/>
    <property type="match status" value="1"/>
</dbReference>
<dbReference type="GO" id="GO:0004750">
    <property type="term" value="F:D-ribulose-phosphate 3-epimerase activity"/>
    <property type="evidence" value="ECO:0007669"/>
    <property type="project" value="UniProtKB-UniRule"/>
</dbReference>
<evidence type="ECO:0000256" key="7">
    <source>
        <dbReference type="ARBA" id="ARBA00013188"/>
    </source>
</evidence>
<dbReference type="STRING" id="1121256.SAMN02746089_01484"/>
<feature type="binding site" evidence="10 13">
    <location>
        <position position="65"/>
    </location>
    <ligand>
        <name>a divalent metal cation</name>
        <dbReference type="ChEBI" id="CHEBI:60240"/>
    </ligand>
</feature>
<evidence type="ECO:0000256" key="11">
    <source>
        <dbReference type="PIRNR" id="PIRNR001461"/>
    </source>
</evidence>
<dbReference type="PIRSF" id="PIRSF001461">
    <property type="entry name" value="RPE"/>
    <property type="match status" value="1"/>
</dbReference>
<comment type="caution">
    <text evidence="10">Lacks conserved residue(s) required for the propagation of feature annotation.</text>
</comment>
<feature type="active site" description="Proton donor" evidence="10 12">
    <location>
        <position position="174"/>
    </location>
</feature>
<evidence type="ECO:0000256" key="4">
    <source>
        <dbReference type="ARBA" id="ARBA00001947"/>
    </source>
</evidence>
<keyword evidence="13" id="KW-0464">Manganese</keyword>
<dbReference type="InterPro" id="IPR013785">
    <property type="entry name" value="Aldolase_TIM"/>
</dbReference>
<keyword evidence="16" id="KW-1185">Reference proteome</keyword>
<comment type="pathway">
    <text evidence="10">Carbohydrate degradation.</text>
</comment>
<keyword evidence="13" id="KW-0862">Zinc</keyword>
<feature type="binding site" evidence="10 14">
    <location>
        <position position="65"/>
    </location>
    <ligand>
        <name>substrate</name>
    </ligand>
</feature>
<keyword evidence="10 11" id="KW-0119">Carbohydrate metabolism</keyword>
<dbReference type="InterPro" id="IPR011060">
    <property type="entry name" value="RibuloseP-bd_barrel"/>
</dbReference>
<dbReference type="RefSeq" id="WP_073343457.1">
    <property type="nucleotide sequence ID" value="NZ_FQVH01000014.1"/>
</dbReference>
<evidence type="ECO:0000256" key="6">
    <source>
        <dbReference type="ARBA" id="ARBA00009541"/>
    </source>
</evidence>
<comment type="similarity">
    <text evidence="6 10 11">Belongs to the ribulose-phosphate 3-epimerase family.</text>
</comment>
<evidence type="ECO:0000256" key="12">
    <source>
        <dbReference type="PIRSR" id="PIRSR001461-1"/>
    </source>
</evidence>
<dbReference type="Gene3D" id="3.20.20.70">
    <property type="entry name" value="Aldolase class I"/>
    <property type="match status" value="1"/>
</dbReference>
<feature type="binding site" evidence="10 13">
    <location>
        <position position="174"/>
    </location>
    <ligand>
        <name>a divalent metal cation</name>
        <dbReference type="ChEBI" id="CHEBI:60240"/>
    </ligand>
</feature>
<comment type="cofactor">
    <cofactor evidence="5">
        <name>Fe(2+)</name>
        <dbReference type="ChEBI" id="CHEBI:29033"/>
    </cofactor>
</comment>
<organism evidence="15 16">
    <name type="scientific">Caldanaerobius fijiensis DSM 17918</name>
    <dbReference type="NCBI Taxonomy" id="1121256"/>
    <lineage>
        <taxon>Bacteria</taxon>
        <taxon>Bacillati</taxon>
        <taxon>Bacillota</taxon>
        <taxon>Clostridia</taxon>
        <taxon>Thermoanaerobacterales</taxon>
        <taxon>Thermoanaerobacteraceae</taxon>
        <taxon>Caldanaerobius</taxon>
    </lineage>
</organism>
<evidence type="ECO:0000256" key="5">
    <source>
        <dbReference type="ARBA" id="ARBA00001954"/>
    </source>
</evidence>
<dbReference type="EMBL" id="FQVH01000014">
    <property type="protein sequence ID" value="SHF20585.1"/>
    <property type="molecule type" value="Genomic_DNA"/>
</dbReference>
<evidence type="ECO:0000256" key="14">
    <source>
        <dbReference type="PIRSR" id="PIRSR001461-3"/>
    </source>
</evidence>